<keyword evidence="6" id="KW-0057">Aromatic amino acid biosynthesis</keyword>
<reference evidence="7" key="1">
    <citation type="submission" date="2019-08" db="EMBL/GenBank/DDBJ databases">
        <authorList>
            <person name="Kucharzyk K."/>
            <person name="Murdoch R.W."/>
            <person name="Higgins S."/>
            <person name="Loffler F."/>
        </authorList>
    </citation>
    <scope>NUCLEOTIDE SEQUENCE</scope>
</reference>
<dbReference type="Pfam" id="PF01202">
    <property type="entry name" value="SKI"/>
    <property type="match status" value="1"/>
</dbReference>
<comment type="caution">
    <text evidence="7">The sequence shown here is derived from an EMBL/GenBank/DDBJ whole genome shotgun (WGS) entry which is preliminary data.</text>
</comment>
<evidence type="ECO:0000256" key="1">
    <source>
        <dbReference type="ARBA" id="ARBA00022605"/>
    </source>
</evidence>
<dbReference type="GO" id="GO:0009073">
    <property type="term" value="P:aromatic amino acid family biosynthetic process"/>
    <property type="evidence" value="ECO:0007669"/>
    <property type="project" value="UniProtKB-KW"/>
</dbReference>
<dbReference type="PANTHER" id="PTHR21087">
    <property type="entry name" value="SHIKIMATE KINASE"/>
    <property type="match status" value="1"/>
</dbReference>
<proteinExistence type="inferred from homology"/>
<keyword evidence="1" id="KW-0028">Amino-acid biosynthesis</keyword>
<evidence type="ECO:0000256" key="4">
    <source>
        <dbReference type="ARBA" id="ARBA00022777"/>
    </source>
</evidence>
<organism evidence="7">
    <name type="scientific">bioreactor metagenome</name>
    <dbReference type="NCBI Taxonomy" id="1076179"/>
    <lineage>
        <taxon>unclassified sequences</taxon>
        <taxon>metagenomes</taxon>
        <taxon>ecological metagenomes</taxon>
    </lineage>
</organism>
<dbReference type="PRINTS" id="PR01100">
    <property type="entry name" value="SHIKIMTKNASE"/>
</dbReference>
<evidence type="ECO:0000256" key="2">
    <source>
        <dbReference type="ARBA" id="ARBA00022679"/>
    </source>
</evidence>
<sequence length="163" mass="19135">MNKDIILLIGMPGCGKSTIGKELSRKINYDFYDMDEYIEKISNKTIKELFEINEDYFRDYETKACKELSNKKKVVISSGGGIIKREENINFFKEKTIIIFIDRSVENIASDLDISSRPLLKEGVKKLYNLYIERYNLYNKYCDIKLVNDKTIENIINEITQFI</sequence>
<dbReference type="HAMAP" id="MF_00109">
    <property type="entry name" value="Shikimate_kinase"/>
    <property type="match status" value="1"/>
</dbReference>
<evidence type="ECO:0000256" key="3">
    <source>
        <dbReference type="ARBA" id="ARBA00022741"/>
    </source>
</evidence>
<accession>A0A644WJ81</accession>
<dbReference type="InterPro" id="IPR027417">
    <property type="entry name" value="P-loop_NTPase"/>
</dbReference>
<dbReference type="SUPFAM" id="SSF52540">
    <property type="entry name" value="P-loop containing nucleoside triphosphate hydrolases"/>
    <property type="match status" value="1"/>
</dbReference>
<keyword evidence="4 7" id="KW-0418">Kinase</keyword>
<dbReference type="EMBL" id="VSSQ01000971">
    <property type="protein sequence ID" value="MPM03659.1"/>
    <property type="molecule type" value="Genomic_DNA"/>
</dbReference>
<evidence type="ECO:0000256" key="5">
    <source>
        <dbReference type="ARBA" id="ARBA00022840"/>
    </source>
</evidence>
<dbReference type="GO" id="GO:0005829">
    <property type="term" value="C:cytosol"/>
    <property type="evidence" value="ECO:0007669"/>
    <property type="project" value="TreeGrafter"/>
</dbReference>
<dbReference type="PANTHER" id="PTHR21087:SF16">
    <property type="entry name" value="SHIKIMATE KINASE 1, CHLOROPLASTIC"/>
    <property type="match status" value="1"/>
</dbReference>
<dbReference type="EC" id="2.7.1.71" evidence="7"/>
<evidence type="ECO:0000256" key="6">
    <source>
        <dbReference type="ARBA" id="ARBA00023141"/>
    </source>
</evidence>
<keyword evidence="2 7" id="KW-0808">Transferase</keyword>
<dbReference type="GO" id="GO:0008652">
    <property type="term" value="P:amino acid biosynthetic process"/>
    <property type="evidence" value="ECO:0007669"/>
    <property type="project" value="UniProtKB-KW"/>
</dbReference>
<name>A0A644WJ81_9ZZZZ</name>
<dbReference type="GO" id="GO:0005524">
    <property type="term" value="F:ATP binding"/>
    <property type="evidence" value="ECO:0007669"/>
    <property type="project" value="UniProtKB-KW"/>
</dbReference>
<keyword evidence="3" id="KW-0547">Nucleotide-binding</keyword>
<keyword evidence="5" id="KW-0067">ATP-binding</keyword>
<gene>
    <name evidence="7" type="primary">aroK_17</name>
    <name evidence="7" type="ORF">SDC9_49926</name>
</gene>
<protein>
    <submittedName>
        <fullName evidence="7">Shikimate kinase</fullName>
        <ecNumber evidence="7">2.7.1.71</ecNumber>
    </submittedName>
</protein>
<dbReference type="Gene3D" id="3.40.50.300">
    <property type="entry name" value="P-loop containing nucleotide triphosphate hydrolases"/>
    <property type="match status" value="1"/>
</dbReference>
<dbReference type="CDD" id="cd00464">
    <property type="entry name" value="SK"/>
    <property type="match status" value="1"/>
</dbReference>
<evidence type="ECO:0000313" key="7">
    <source>
        <dbReference type="EMBL" id="MPM03659.1"/>
    </source>
</evidence>
<dbReference type="GO" id="GO:0004765">
    <property type="term" value="F:shikimate kinase activity"/>
    <property type="evidence" value="ECO:0007669"/>
    <property type="project" value="UniProtKB-EC"/>
</dbReference>
<dbReference type="InterPro" id="IPR000623">
    <property type="entry name" value="Shikimate_kinase/TSH1"/>
</dbReference>
<dbReference type="InterPro" id="IPR031322">
    <property type="entry name" value="Shikimate/glucono_kinase"/>
</dbReference>
<dbReference type="AlphaFoldDB" id="A0A644WJ81"/>